<reference evidence="1" key="1">
    <citation type="submission" date="2021-01" db="EMBL/GenBank/DDBJ databases">
        <authorList>
            <consortium name="Genoscope - CEA"/>
            <person name="William W."/>
        </authorList>
    </citation>
    <scope>NUCLEOTIDE SEQUENCE</scope>
</reference>
<accession>A0A8S1JQG6</accession>
<dbReference type="OMA" id="CQEVQNL"/>
<evidence type="ECO:0000313" key="1">
    <source>
        <dbReference type="EMBL" id="CAD8044107.1"/>
    </source>
</evidence>
<sequence>MNKRSNFGDNQQRLTRILNQIKDLVNEQGEQGQNINEINNNSQNQFSKEEMIKFIKKEYQQLCEEVQNLQIYRKKTFGSPPRNK</sequence>
<evidence type="ECO:0000313" key="2">
    <source>
        <dbReference type="Proteomes" id="UP000688137"/>
    </source>
</evidence>
<dbReference type="Proteomes" id="UP000688137">
    <property type="component" value="Unassembled WGS sequence"/>
</dbReference>
<gene>
    <name evidence="1" type="ORF">PPRIM_AZ9-3.1.T0060189</name>
</gene>
<protein>
    <submittedName>
        <fullName evidence="1">Uncharacterized protein</fullName>
    </submittedName>
</protein>
<dbReference type="EMBL" id="CAJJDM010000003">
    <property type="protein sequence ID" value="CAD8044107.1"/>
    <property type="molecule type" value="Genomic_DNA"/>
</dbReference>
<name>A0A8S1JQG6_PARPR</name>
<comment type="caution">
    <text evidence="1">The sequence shown here is derived from an EMBL/GenBank/DDBJ whole genome shotgun (WGS) entry which is preliminary data.</text>
</comment>
<proteinExistence type="predicted"/>
<keyword evidence="2" id="KW-1185">Reference proteome</keyword>
<organism evidence="1 2">
    <name type="scientific">Paramecium primaurelia</name>
    <dbReference type="NCBI Taxonomy" id="5886"/>
    <lineage>
        <taxon>Eukaryota</taxon>
        <taxon>Sar</taxon>
        <taxon>Alveolata</taxon>
        <taxon>Ciliophora</taxon>
        <taxon>Intramacronucleata</taxon>
        <taxon>Oligohymenophorea</taxon>
        <taxon>Peniculida</taxon>
        <taxon>Parameciidae</taxon>
        <taxon>Paramecium</taxon>
    </lineage>
</organism>
<dbReference type="AlphaFoldDB" id="A0A8S1JQG6"/>